<keyword evidence="1" id="KW-0175">Coiled coil</keyword>
<dbReference type="OrthoDB" id="5823257at2759"/>
<feature type="region of interest" description="Disordered" evidence="2">
    <location>
        <begin position="184"/>
        <end position="204"/>
    </location>
</feature>
<feature type="compositionally biased region" description="Basic and acidic residues" evidence="2">
    <location>
        <begin position="184"/>
        <end position="196"/>
    </location>
</feature>
<feature type="compositionally biased region" description="Basic and acidic residues" evidence="2">
    <location>
        <begin position="118"/>
        <end position="129"/>
    </location>
</feature>
<dbReference type="AlphaFoldDB" id="A0A4V6A2Q7"/>
<keyword evidence="3" id="KW-0472">Membrane</keyword>
<evidence type="ECO:0008006" key="6">
    <source>
        <dbReference type="Google" id="ProtNLM"/>
    </source>
</evidence>
<protein>
    <recommendedName>
        <fullName evidence="6">Fibronectin type-III domain-containing protein</fullName>
    </recommendedName>
</protein>
<dbReference type="Gene3D" id="2.60.40.10">
    <property type="entry name" value="Immunoglobulins"/>
    <property type="match status" value="1"/>
</dbReference>
<accession>A0A4V6A2Q7</accession>
<comment type="caution">
    <text evidence="4">The sequence shown here is derived from an EMBL/GenBank/DDBJ whole genome shotgun (WGS) entry which is preliminary data.</text>
</comment>
<keyword evidence="5" id="KW-1185">Reference proteome</keyword>
<evidence type="ECO:0000313" key="5">
    <source>
        <dbReference type="Proteomes" id="UP000298663"/>
    </source>
</evidence>
<gene>
    <name evidence="4" type="ORF">L596_014251</name>
</gene>
<keyword evidence="3" id="KW-1133">Transmembrane helix</keyword>
<feature type="compositionally biased region" description="Basic and acidic residues" evidence="2">
    <location>
        <begin position="355"/>
        <end position="364"/>
    </location>
</feature>
<name>A0A4V6A2Q7_STECR</name>
<keyword evidence="3" id="KW-0812">Transmembrane</keyword>
<feature type="coiled-coil region" evidence="1">
    <location>
        <begin position="248"/>
        <end position="275"/>
    </location>
</feature>
<evidence type="ECO:0000256" key="1">
    <source>
        <dbReference type="SAM" id="Coils"/>
    </source>
</evidence>
<evidence type="ECO:0000313" key="4">
    <source>
        <dbReference type="EMBL" id="TKR80125.1"/>
    </source>
</evidence>
<organism evidence="4 5">
    <name type="scientific">Steinernema carpocapsae</name>
    <name type="common">Entomopathogenic nematode</name>
    <dbReference type="NCBI Taxonomy" id="34508"/>
    <lineage>
        <taxon>Eukaryota</taxon>
        <taxon>Metazoa</taxon>
        <taxon>Ecdysozoa</taxon>
        <taxon>Nematoda</taxon>
        <taxon>Chromadorea</taxon>
        <taxon>Rhabditida</taxon>
        <taxon>Tylenchina</taxon>
        <taxon>Panagrolaimomorpha</taxon>
        <taxon>Strongyloidoidea</taxon>
        <taxon>Steinernematidae</taxon>
        <taxon>Steinernema</taxon>
    </lineage>
</organism>
<feature type="region of interest" description="Disordered" evidence="2">
    <location>
        <begin position="118"/>
        <end position="142"/>
    </location>
</feature>
<evidence type="ECO:0000256" key="2">
    <source>
        <dbReference type="SAM" id="MobiDB-lite"/>
    </source>
</evidence>
<evidence type="ECO:0000256" key="3">
    <source>
        <dbReference type="SAM" id="Phobius"/>
    </source>
</evidence>
<feature type="region of interest" description="Disordered" evidence="2">
    <location>
        <begin position="354"/>
        <end position="404"/>
    </location>
</feature>
<feature type="transmembrane region" description="Helical" evidence="3">
    <location>
        <begin position="80"/>
        <end position="101"/>
    </location>
</feature>
<sequence>MYHFFYEVNYKISDAMEWISFTLPDFEKSVTLRNLKPRSNYTAVLSTANQCLRVHATPIHFATTDREVHPAITNVMSHEIFLIVLVLLLWVVIITHFLLMFMRVTMFSSLSTPGLHFSRENEEEKRKNSTDSANSVLTPKGSKSHNVLEDAVCMWRSETVLSKVELLDGMEARRLVSVDADRASLNSEGKEGDRRQSSSMLGLPMKEGQMIRSHSDGEGPLVSSNRSPLIHGREVSFYLPQRKKFSILESAHAMKQQMEEEQKRIEQQKRLARRRTFVFDRTGSKRKISEVLLGKATSDIRRCSSPGNFNNLDRGAIRKRFQKSRRRSLLQNLSLGTRFRRSFRAMRNKYRRRRMECVREDPHENSPSSLEGRKESVNVQLNPMAPQLPDASRRGGDKVESRGNVIINIDEMNK</sequence>
<reference evidence="4 5" key="2">
    <citation type="journal article" date="2019" name="G3 (Bethesda)">
        <title>Hybrid Assembly of the Genome of the Entomopathogenic Nematode Steinernema carpocapsae Identifies the X-Chromosome.</title>
        <authorList>
            <person name="Serra L."/>
            <person name="Macchietto M."/>
            <person name="Macias-Munoz A."/>
            <person name="McGill C.J."/>
            <person name="Rodriguez I.M."/>
            <person name="Rodriguez B."/>
            <person name="Murad R."/>
            <person name="Mortazavi A."/>
        </authorList>
    </citation>
    <scope>NUCLEOTIDE SEQUENCE [LARGE SCALE GENOMIC DNA]</scope>
    <source>
        <strain evidence="4 5">ALL</strain>
    </source>
</reference>
<proteinExistence type="predicted"/>
<dbReference type="EMBL" id="AZBU02000004">
    <property type="protein sequence ID" value="TKR80125.1"/>
    <property type="molecule type" value="Genomic_DNA"/>
</dbReference>
<reference evidence="4 5" key="1">
    <citation type="journal article" date="2015" name="Genome Biol.">
        <title>Comparative genomics of Steinernema reveals deeply conserved gene regulatory networks.</title>
        <authorList>
            <person name="Dillman A.R."/>
            <person name="Macchietto M."/>
            <person name="Porter C.F."/>
            <person name="Rogers A."/>
            <person name="Williams B."/>
            <person name="Antoshechkin I."/>
            <person name="Lee M.M."/>
            <person name="Goodwin Z."/>
            <person name="Lu X."/>
            <person name="Lewis E.E."/>
            <person name="Goodrich-Blair H."/>
            <person name="Stock S.P."/>
            <person name="Adams B.J."/>
            <person name="Sternberg P.W."/>
            <person name="Mortazavi A."/>
        </authorList>
    </citation>
    <scope>NUCLEOTIDE SEQUENCE [LARGE SCALE GENOMIC DNA]</scope>
    <source>
        <strain evidence="4 5">ALL</strain>
    </source>
</reference>
<feature type="compositionally biased region" description="Basic and acidic residues" evidence="2">
    <location>
        <begin position="391"/>
        <end position="401"/>
    </location>
</feature>
<dbReference type="InterPro" id="IPR013783">
    <property type="entry name" value="Ig-like_fold"/>
</dbReference>
<dbReference type="Proteomes" id="UP000298663">
    <property type="component" value="Unassembled WGS sequence"/>
</dbReference>